<sequence length="268" mass="30187">MFHTGSTSLTHQQKEVFIDLKDFSVKLKQRCSAGQTKDCSVHLHNQSEDYCEIWFKQLKEILNGSTNVLAYSLHGAKHAVTAALHMIMGNIQPVDTCTFSNNSKLLQFGFSAMFGFGGRMDAFIPKKFAFLNLKPESCELTFLPLQNEEVRYHADQKKKREKAAYCKDPWQHIQGQLLNESIMAILCLCSMAPEDWHPIPELKVSVRNNSNYGKSTPEPNGNGNMAEGICALNINGDLMEFSSDIHVRLHPEINIYGTNIEELDGFNA</sequence>
<dbReference type="InterPro" id="IPR016064">
    <property type="entry name" value="NAD/diacylglycerol_kinase_sf"/>
</dbReference>
<dbReference type="PROSITE" id="PS50146">
    <property type="entry name" value="DAGK"/>
    <property type="match status" value="1"/>
</dbReference>
<organism evidence="2 3">
    <name type="scientific">Xenopus laevis</name>
    <name type="common">African clawed frog</name>
    <dbReference type="NCBI Taxonomy" id="8355"/>
    <lineage>
        <taxon>Eukaryota</taxon>
        <taxon>Metazoa</taxon>
        <taxon>Chordata</taxon>
        <taxon>Craniata</taxon>
        <taxon>Vertebrata</taxon>
        <taxon>Euteleostomi</taxon>
        <taxon>Amphibia</taxon>
        <taxon>Batrachia</taxon>
        <taxon>Anura</taxon>
        <taxon>Pipoidea</taxon>
        <taxon>Pipidae</taxon>
        <taxon>Xenopodinae</taxon>
        <taxon>Xenopus</taxon>
        <taxon>Xenopus</taxon>
    </lineage>
</organism>
<dbReference type="Proteomes" id="UP000694892">
    <property type="component" value="Chromosome 9_10S"/>
</dbReference>
<protein>
    <recommendedName>
        <fullName evidence="1">DAGKc domain-containing protein</fullName>
    </recommendedName>
</protein>
<dbReference type="InterPro" id="IPR001206">
    <property type="entry name" value="Diacylglycerol_kinase_cat_dom"/>
</dbReference>
<dbReference type="PANTHER" id="PTHR12358:SF26">
    <property type="entry name" value="CERAMIDE KINASE-LIKE PROTEIN"/>
    <property type="match status" value="1"/>
</dbReference>
<dbReference type="PANTHER" id="PTHR12358">
    <property type="entry name" value="SPHINGOSINE KINASE"/>
    <property type="match status" value="1"/>
</dbReference>
<dbReference type="Pfam" id="PF19280">
    <property type="entry name" value="CERK_C"/>
    <property type="match status" value="1"/>
</dbReference>
<dbReference type="GO" id="GO:0001727">
    <property type="term" value="F:lipid kinase activity"/>
    <property type="evidence" value="ECO:0007669"/>
    <property type="project" value="TreeGrafter"/>
</dbReference>
<name>A0A974BUG9_XENLA</name>
<dbReference type="GO" id="GO:0006665">
    <property type="term" value="P:sphingolipid metabolic process"/>
    <property type="evidence" value="ECO:0007669"/>
    <property type="project" value="TreeGrafter"/>
</dbReference>
<dbReference type="InterPro" id="IPR045363">
    <property type="entry name" value="CERK_C"/>
</dbReference>
<feature type="domain" description="DAGKc" evidence="1">
    <location>
        <begin position="64"/>
        <end position="103"/>
    </location>
</feature>
<reference evidence="3" key="1">
    <citation type="journal article" date="2016" name="Nature">
        <title>Genome evolution in the allotetraploid frog Xenopus laevis.</title>
        <authorList>
            <person name="Session A.M."/>
            <person name="Uno Y."/>
            <person name="Kwon T."/>
            <person name="Chapman J.A."/>
            <person name="Toyoda A."/>
            <person name="Takahashi S."/>
            <person name="Fukui A."/>
            <person name="Hikosaka A."/>
            <person name="Suzuki A."/>
            <person name="Kondo M."/>
            <person name="van Heeringen S.J."/>
            <person name="Quigley I."/>
            <person name="Heinz S."/>
            <person name="Ogino H."/>
            <person name="Ochi H."/>
            <person name="Hellsten U."/>
            <person name="Lyons J.B."/>
            <person name="Simakov O."/>
            <person name="Putnam N."/>
            <person name="Stites J."/>
            <person name="Kuroki Y."/>
            <person name="Tanaka T."/>
            <person name="Michiue T."/>
            <person name="Watanabe M."/>
            <person name="Bogdanovic O."/>
            <person name="Lister R."/>
            <person name="Georgiou G."/>
            <person name="Paranjpe S.S."/>
            <person name="van Kruijsbergen I."/>
            <person name="Shu S."/>
            <person name="Carlson J."/>
            <person name="Kinoshita T."/>
            <person name="Ohta Y."/>
            <person name="Mawaribuchi S."/>
            <person name="Jenkins J."/>
            <person name="Grimwood J."/>
            <person name="Schmutz J."/>
            <person name="Mitros T."/>
            <person name="Mozaffari S.V."/>
            <person name="Suzuki Y."/>
            <person name="Haramoto Y."/>
            <person name="Yamamoto T.S."/>
            <person name="Takagi C."/>
            <person name="Heald R."/>
            <person name="Miller K."/>
            <person name="Haudenschild C."/>
            <person name="Kitzman J."/>
            <person name="Nakayama T."/>
            <person name="Izutsu Y."/>
            <person name="Robert J."/>
            <person name="Fortriede J."/>
            <person name="Burns K."/>
            <person name="Lotay V."/>
            <person name="Karimi K."/>
            <person name="Yasuoka Y."/>
            <person name="Dichmann D.S."/>
            <person name="Flajnik M.F."/>
            <person name="Houston D.W."/>
            <person name="Shendure J."/>
            <person name="DuPasquier L."/>
            <person name="Vize P.D."/>
            <person name="Zorn A.M."/>
            <person name="Ito M."/>
            <person name="Marcotte E.M."/>
            <person name="Wallingford J.B."/>
            <person name="Ito Y."/>
            <person name="Asashima M."/>
            <person name="Ueno N."/>
            <person name="Matsuda Y."/>
            <person name="Veenstra G.J."/>
            <person name="Fujiyama A."/>
            <person name="Harland R.M."/>
            <person name="Taira M."/>
            <person name="Rokhsar D.S."/>
        </authorList>
    </citation>
    <scope>NUCLEOTIDE SEQUENCE [LARGE SCALE GENOMIC DNA]</scope>
    <source>
        <strain evidence="3">J</strain>
    </source>
</reference>
<dbReference type="EMBL" id="CM004483">
    <property type="protein sequence ID" value="OCT61214.1"/>
    <property type="molecule type" value="Genomic_DNA"/>
</dbReference>
<gene>
    <name evidence="2" type="ORF">XELAEV_18047236mg</name>
</gene>
<evidence type="ECO:0000259" key="1">
    <source>
        <dbReference type="PROSITE" id="PS50146"/>
    </source>
</evidence>
<accession>A0A974BUG9</accession>
<proteinExistence type="predicted"/>
<dbReference type="SUPFAM" id="SSF111331">
    <property type="entry name" value="NAD kinase/diacylglycerol kinase-like"/>
    <property type="match status" value="1"/>
</dbReference>
<dbReference type="AlphaFoldDB" id="A0A974BUG9"/>
<evidence type="ECO:0000313" key="2">
    <source>
        <dbReference type="EMBL" id="OCT61214.1"/>
    </source>
</evidence>
<dbReference type="InterPro" id="IPR050187">
    <property type="entry name" value="Lipid_Phosphate_FormReg"/>
</dbReference>
<dbReference type="GO" id="GO:0016020">
    <property type="term" value="C:membrane"/>
    <property type="evidence" value="ECO:0007669"/>
    <property type="project" value="GOC"/>
</dbReference>
<evidence type="ECO:0000313" key="3">
    <source>
        <dbReference type="Proteomes" id="UP000694892"/>
    </source>
</evidence>